<keyword evidence="3" id="KW-1185">Reference proteome</keyword>
<protein>
    <recommendedName>
        <fullName evidence="4">TIGR02453 family protein</fullName>
    </recommendedName>
</protein>
<sequence length="373" mass="42122">MAAKTRATKTSTSRSSKNRKPPQDSEASDVEAEPQRKSPRKRTRKVDDSDEEEFNSDALDDDEDNKPKKRKRSPKKKRKVADDEDDGSDLELEEGQQIVGVVIDAPKTGQVPPGQVSQNTLDFLAQLQNPECNDREWFKLHERVFRQAEKEWKDFVEAFTDKLSEVDGEIPPLPPKDVIHRIYRDIRFSNDKTPYKKNLSASFSRSGRKGTFAACITYQVIPYFSLPDLSNAVALLTVKPGGESLFAGGLWCPGRNELATIRTNIKRNASQLRDIISSPEFVKYFGEPKPGKRNNIFGRDDELKVAPKGVDKDHPDIDLLKCRSFAVIHHFTDEEVLDPDFKQTLADVAVVVRPLVHCLNEMMSVGHDSDDEA</sequence>
<dbReference type="Pfam" id="PF09365">
    <property type="entry name" value="DUF2461"/>
    <property type="match status" value="2"/>
</dbReference>
<feature type="compositionally biased region" description="Basic residues" evidence="1">
    <location>
        <begin position="67"/>
        <end position="79"/>
    </location>
</feature>
<feature type="compositionally biased region" description="Acidic residues" evidence="1">
    <location>
        <begin position="82"/>
        <end position="91"/>
    </location>
</feature>
<dbReference type="PANTHER" id="PTHR36452">
    <property type="entry name" value="CHROMOSOME 12, WHOLE GENOME SHOTGUN SEQUENCE"/>
    <property type="match status" value="1"/>
</dbReference>
<gene>
    <name evidence="2" type="ORF">EV421DRAFT_1896341</name>
</gene>
<proteinExistence type="predicted"/>
<accession>A0AA39K4X6</accession>
<organism evidence="2 3">
    <name type="scientific">Armillaria borealis</name>
    <dbReference type="NCBI Taxonomy" id="47425"/>
    <lineage>
        <taxon>Eukaryota</taxon>
        <taxon>Fungi</taxon>
        <taxon>Dikarya</taxon>
        <taxon>Basidiomycota</taxon>
        <taxon>Agaricomycotina</taxon>
        <taxon>Agaricomycetes</taxon>
        <taxon>Agaricomycetidae</taxon>
        <taxon>Agaricales</taxon>
        <taxon>Marasmiineae</taxon>
        <taxon>Physalacriaceae</taxon>
        <taxon>Armillaria</taxon>
    </lineage>
</organism>
<feature type="region of interest" description="Disordered" evidence="1">
    <location>
        <begin position="1"/>
        <end position="91"/>
    </location>
</feature>
<name>A0AA39K4X6_9AGAR</name>
<reference evidence="2" key="1">
    <citation type="submission" date="2023-06" db="EMBL/GenBank/DDBJ databases">
        <authorList>
            <consortium name="Lawrence Berkeley National Laboratory"/>
            <person name="Ahrendt S."/>
            <person name="Sahu N."/>
            <person name="Indic B."/>
            <person name="Wong-Bajracharya J."/>
            <person name="Merenyi Z."/>
            <person name="Ke H.-M."/>
            <person name="Monk M."/>
            <person name="Kocsube S."/>
            <person name="Drula E."/>
            <person name="Lipzen A."/>
            <person name="Balint B."/>
            <person name="Henrissat B."/>
            <person name="Andreopoulos B."/>
            <person name="Martin F.M."/>
            <person name="Harder C.B."/>
            <person name="Rigling D."/>
            <person name="Ford K.L."/>
            <person name="Foster G.D."/>
            <person name="Pangilinan J."/>
            <person name="Papanicolaou A."/>
            <person name="Barry K."/>
            <person name="LaButti K."/>
            <person name="Viragh M."/>
            <person name="Koriabine M."/>
            <person name="Yan M."/>
            <person name="Riley R."/>
            <person name="Champramary S."/>
            <person name="Plett K.L."/>
            <person name="Tsai I.J."/>
            <person name="Slot J."/>
            <person name="Sipos G."/>
            <person name="Plett J."/>
            <person name="Nagy L.G."/>
            <person name="Grigoriev I.V."/>
        </authorList>
    </citation>
    <scope>NUCLEOTIDE SEQUENCE</scope>
    <source>
        <strain evidence="2">FPL87.14</strain>
    </source>
</reference>
<dbReference type="EMBL" id="JAUEPT010000002">
    <property type="protein sequence ID" value="KAK0454418.1"/>
    <property type="molecule type" value="Genomic_DNA"/>
</dbReference>
<evidence type="ECO:0000256" key="1">
    <source>
        <dbReference type="SAM" id="MobiDB-lite"/>
    </source>
</evidence>
<dbReference type="PANTHER" id="PTHR36452:SF1">
    <property type="entry name" value="DUF2461 DOMAIN-CONTAINING PROTEIN"/>
    <property type="match status" value="1"/>
</dbReference>
<dbReference type="Proteomes" id="UP001175226">
    <property type="component" value="Unassembled WGS sequence"/>
</dbReference>
<evidence type="ECO:0000313" key="3">
    <source>
        <dbReference type="Proteomes" id="UP001175226"/>
    </source>
</evidence>
<evidence type="ECO:0008006" key="4">
    <source>
        <dbReference type="Google" id="ProtNLM"/>
    </source>
</evidence>
<evidence type="ECO:0000313" key="2">
    <source>
        <dbReference type="EMBL" id="KAK0454418.1"/>
    </source>
</evidence>
<dbReference type="InterPro" id="IPR012808">
    <property type="entry name" value="CHP02453"/>
</dbReference>
<dbReference type="AlphaFoldDB" id="A0AA39K4X6"/>
<feature type="compositionally biased region" description="Acidic residues" evidence="1">
    <location>
        <begin position="48"/>
        <end position="64"/>
    </location>
</feature>
<comment type="caution">
    <text evidence="2">The sequence shown here is derived from an EMBL/GenBank/DDBJ whole genome shotgun (WGS) entry which is preliminary data.</text>
</comment>
<feature type="compositionally biased region" description="Low complexity" evidence="1">
    <location>
        <begin position="1"/>
        <end position="15"/>
    </location>
</feature>